<reference evidence="2" key="1">
    <citation type="submission" date="2020-11" db="EMBL/GenBank/DDBJ databases">
        <authorList>
            <consortium name="DOE Joint Genome Institute"/>
            <person name="Ahrendt S."/>
            <person name="Riley R."/>
            <person name="Andreopoulos W."/>
            <person name="LaButti K."/>
            <person name="Pangilinan J."/>
            <person name="Ruiz-duenas F.J."/>
            <person name="Barrasa J.M."/>
            <person name="Sanchez-Garcia M."/>
            <person name="Camarero S."/>
            <person name="Miyauchi S."/>
            <person name="Serrano A."/>
            <person name="Linde D."/>
            <person name="Babiker R."/>
            <person name="Drula E."/>
            <person name="Ayuso-Fernandez I."/>
            <person name="Pacheco R."/>
            <person name="Padilla G."/>
            <person name="Ferreira P."/>
            <person name="Barriuso J."/>
            <person name="Kellner H."/>
            <person name="Castanera R."/>
            <person name="Alfaro M."/>
            <person name="Ramirez L."/>
            <person name="Pisabarro A.G."/>
            <person name="Kuo A."/>
            <person name="Tritt A."/>
            <person name="Lipzen A."/>
            <person name="He G."/>
            <person name="Yan M."/>
            <person name="Ng V."/>
            <person name="Cullen D."/>
            <person name="Martin F."/>
            <person name="Rosso M.-N."/>
            <person name="Henrissat B."/>
            <person name="Hibbett D."/>
            <person name="Martinez A.T."/>
            <person name="Grigoriev I.V."/>
        </authorList>
    </citation>
    <scope>NUCLEOTIDE SEQUENCE</scope>
    <source>
        <strain evidence="2">AH 44721</strain>
    </source>
</reference>
<organism evidence="2 3">
    <name type="scientific">Gymnopilus junonius</name>
    <name type="common">Spectacular rustgill mushroom</name>
    <name type="synonym">Gymnopilus spectabilis subsp. junonius</name>
    <dbReference type="NCBI Taxonomy" id="109634"/>
    <lineage>
        <taxon>Eukaryota</taxon>
        <taxon>Fungi</taxon>
        <taxon>Dikarya</taxon>
        <taxon>Basidiomycota</taxon>
        <taxon>Agaricomycotina</taxon>
        <taxon>Agaricomycetes</taxon>
        <taxon>Agaricomycetidae</taxon>
        <taxon>Agaricales</taxon>
        <taxon>Agaricineae</taxon>
        <taxon>Hymenogastraceae</taxon>
        <taxon>Gymnopilus</taxon>
    </lineage>
</organism>
<feature type="compositionally biased region" description="Basic and acidic residues" evidence="1">
    <location>
        <begin position="1"/>
        <end position="13"/>
    </location>
</feature>
<feature type="region of interest" description="Disordered" evidence="1">
    <location>
        <begin position="340"/>
        <end position="368"/>
    </location>
</feature>
<dbReference type="Proteomes" id="UP000724874">
    <property type="component" value="Unassembled WGS sequence"/>
</dbReference>
<comment type="caution">
    <text evidence="2">The sequence shown here is derived from an EMBL/GenBank/DDBJ whole genome shotgun (WGS) entry which is preliminary data.</text>
</comment>
<feature type="compositionally biased region" description="Basic and acidic residues" evidence="1">
    <location>
        <begin position="140"/>
        <end position="149"/>
    </location>
</feature>
<keyword evidence="3" id="KW-1185">Reference proteome</keyword>
<feature type="compositionally biased region" description="Acidic residues" evidence="1">
    <location>
        <begin position="109"/>
        <end position="126"/>
    </location>
</feature>
<feature type="region of interest" description="Disordered" evidence="1">
    <location>
        <begin position="1"/>
        <end position="298"/>
    </location>
</feature>
<proteinExistence type="predicted"/>
<dbReference type="EMBL" id="JADNYJ010000005">
    <property type="protein sequence ID" value="KAF8911095.1"/>
    <property type="molecule type" value="Genomic_DNA"/>
</dbReference>
<feature type="compositionally biased region" description="Polar residues" evidence="1">
    <location>
        <begin position="255"/>
        <end position="276"/>
    </location>
</feature>
<evidence type="ECO:0000256" key="1">
    <source>
        <dbReference type="SAM" id="MobiDB-lite"/>
    </source>
</evidence>
<evidence type="ECO:0000313" key="2">
    <source>
        <dbReference type="EMBL" id="KAF8911095.1"/>
    </source>
</evidence>
<feature type="compositionally biased region" description="Polar residues" evidence="1">
    <location>
        <begin position="177"/>
        <end position="197"/>
    </location>
</feature>
<feature type="compositionally biased region" description="Polar residues" evidence="1">
    <location>
        <begin position="150"/>
        <end position="159"/>
    </location>
</feature>
<name>A0A9P5NZ29_GYMJU</name>
<gene>
    <name evidence="2" type="ORF">CPB84DRAFT_1842347</name>
</gene>
<accession>A0A9P5NZ29</accession>
<evidence type="ECO:0000313" key="3">
    <source>
        <dbReference type="Proteomes" id="UP000724874"/>
    </source>
</evidence>
<protein>
    <submittedName>
        <fullName evidence="2">Uncharacterized protein</fullName>
    </submittedName>
</protein>
<sequence length="368" mass="39623">MRCKMKESSEHKSASATPDGPAEEEIVVARKLKMKPKASSPSSTPDEEEIIVAGKQKAKARAKASMSTKGGKVKKARFAEPLFQELMESKDPSYASEDGAFPSRRSAPVDEESDTASSDGDEEDDAQPTITAVKQHHTLKLVDADDHSATGDSLPSTKCQHCAIPSGSRVDNREVSTGESTPPNQWGSDKAGTNESTPKPRHVDAVLGSGPSLNPVDPPPQNATVPSFAPAHPGLPLWQGYPQQTWLPPPDRGQQPASNMSAGSNERQSTAESSHAPSLPPQQLWYPLPDHPSHHIPTQIVAHHPGNAPYPNGYWPLQPPYYNGYYNHFTVNPQSHWMQGQYGNPGMSHDGGQSGGQTNMAEDDGGRK</sequence>
<dbReference type="AlphaFoldDB" id="A0A9P5NZ29"/>